<reference evidence="2 3" key="1">
    <citation type="submission" date="2024-09" db="EMBL/GenBank/DDBJ databases">
        <authorList>
            <person name="Sun Q."/>
            <person name="Mori K."/>
        </authorList>
    </citation>
    <scope>NUCLEOTIDE SEQUENCE [LARGE SCALE GENOMIC DNA]</scope>
    <source>
        <strain evidence="2 3">ATCC 51285</strain>
    </source>
</reference>
<comment type="caution">
    <text evidence="2">The sequence shown here is derived from an EMBL/GenBank/DDBJ whole genome shotgun (WGS) entry which is preliminary data.</text>
</comment>
<dbReference type="EMBL" id="JBHLZN010000002">
    <property type="protein sequence ID" value="MFB9886027.1"/>
    <property type="molecule type" value="Genomic_DNA"/>
</dbReference>
<evidence type="ECO:0000313" key="3">
    <source>
        <dbReference type="Proteomes" id="UP001589628"/>
    </source>
</evidence>
<dbReference type="InterPro" id="IPR029032">
    <property type="entry name" value="AhpD-like"/>
</dbReference>
<evidence type="ECO:0000313" key="2">
    <source>
        <dbReference type="EMBL" id="MFB9886027.1"/>
    </source>
</evidence>
<sequence>MSRFPYQQLFNSLLTPLVQLEQQLQQCSQAHPQLSFPLLELVRYRVSSLNGCAFCIDMHSKEARHHGESEQRLYGTQVWRDTPYYSAQECAALEWAEALTLTEGRVDDETYQRVAAHFPGESLVHLSLAITAINSWNRLERAFKSPVGGYQVGSLG</sequence>
<protein>
    <submittedName>
        <fullName evidence="2">Carboxymuconolactone decarboxylase family protein</fullName>
    </submittedName>
</protein>
<evidence type="ECO:0000259" key="1">
    <source>
        <dbReference type="Pfam" id="PF02627"/>
    </source>
</evidence>
<dbReference type="Gene3D" id="1.20.1290.10">
    <property type="entry name" value="AhpD-like"/>
    <property type="match status" value="1"/>
</dbReference>
<dbReference type="SUPFAM" id="SSF69118">
    <property type="entry name" value="AhpD-like"/>
    <property type="match status" value="1"/>
</dbReference>
<dbReference type="InterPro" id="IPR004675">
    <property type="entry name" value="AhpD_core"/>
</dbReference>
<gene>
    <name evidence="2" type="ORF">ACFFLH_06370</name>
</gene>
<dbReference type="RefSeq" id="WP_051527416.1">
    <property type="nucleotide sequence ID" value="NZ_JBHLZN010000002.1"/>
</dbReference>
<dbReference type="Proteomes" id="UP001589628">
    <property type="component" value="Unassembled WGS sequence"/>
</dbReference>
<dbReference type="InterPro" id="IPR003779">
    <property type="entry name" value="CMD-like"/>
</dbReference>
<name>A0ABV5Z9S8_9GAMM</name>
<dbReference type="NCBIfam" id="TIGR00778">
    <property type="entry name" value="ahpD_dom"/>
    <property type="match status" value="1"/>
</dbReference>
<proteinExistence type="predicted"/>
<dbReference type="PANTHER" id="PTHR34846">
    <property type="entry name" value="4-CARBOXYMUCONOLACTONE DECARBOXYLASE FAMILY PROTEIN (AFU_ORTHOLOGUE AFUA_6G11590)"/>
    <property type="match status" value="1"/>
</dbReference>
<organism evidence="2 3">
    <name type="scientific">Balneatrix alpica</name>
    <dbReference type="NCBI Taxonomy" id="75684"/>
    <lineage>
        <taxon>Bacteria</taxon>
        <taxon>Pseudomonadati</taxon>
        <taxon>Pseudomonadota</taxon>
        <taxon>Gammaproteobacteria</taxon>
        <taxon>Oceanospirillales</taxon>
        <taxon>Balneatrichaceae</taxon>
        <taxon>Balneatrix</taxon>
    </lineage>
</organism>
<dbReference type="Pfam" id="PF02627">
    <property type="entry name" value="CMD"/>
    <property type="match status" value="1"/>
</dbReference>
<feature type="domain" description="Carboxymuconolactone decarboxylase-like" evidence="1">
    <location>
        <begin position="31"/>
        <end position="98"/>
    </location>
</feature>
<keyword evidence="3" id="KW-1185">Reference proteome</keyword>
<dbReference type="PANTHER" id="PTHR34846:SF10">
    <property type="entry name" value="CYTOPLASMIC PROTEIN"/>
    <property type="match status" value="1"/>
</dbReference>
<accession>A0ABV5Z9S8</accession>